<feature type="region of interest" description="Disordered" evidence="6">
    <location>
        <begin position="352"/>
        <end position="409"/>
    </location>
</feature>
<dbReference type="InterPro" id="IPR036388">
    <property type="entry name" value="WH-like_DNA-bd_sf"/>
</dbReference>
<keyword evidence="2 5" id="KW-0238">DNA-binding</keyword>
<sequence>MQSTLCDGLPVSYSPSDSTTDDPLRACTTQSPAHSGNYSSLEGFYTPSPSLDTAETAQPAPQQTSQFLTDITTAAQTYSLPAISSTGSSQGIWPTPPATACDDLEEYTYRASATSAAYGMHGAAPSSISSIDSPGTWSSPEAQQLTYQQAICMSQESTPPYSMQIVPTMPTEDHFHQRMLTSSPMANHAFLTHTMEQDPTITDPPVRTPGHAGAITSDHGVSPGAHDDLYNSHAFTGGLVGLPNGQEVNGSDGDDANRADQPYAQLICNAFMSRERHAMTLQELYQWFRENTDKTKTDNKGWQNSIRHNLSMNAAFVRRDKKPAPGDTVTDSDDTKKPSEWVLEDWAVKDGVQSTTRYRKTTPSRRGGSASHRSQHNHPMTARASSGRKGGIKASKTRSAAQRATLQRQHQYGGMMASQVPFNDLPKDHTFYHQHPSMDFANPGRGEPVTPPEIHAGDMLFGDTMHGQQGLVSGLGQGYYYGHEPPQPQHRHLHQPHPHPYPNANVYRLEDATGVYEPPPTCQSAGPSDPSQLPSHLPPAFSNDIFTNGMEEGEASTSAHGSNLHYSWGDGSQYQS</sequence>
<comment type="subcellular location">
    <subcellularLocation>
        <location evidence="5">Nucleus</location>
    </subcellularLocation>
</comment>
<feature type="compositionally biased region" description="Polar residues" evidence="6">
    <location>
        <begin position="555"/>
        <end position="576"/>
    </location>
</feature>
<dbReference type="EMBL" id="JARVKF010000223">
    <property type="protein sequence ID" value="KAK9420796.1"/>
    <property type="molecule type" value="Genomic_DNA"/>
</dbReference>
<feature type="region of interest" description="Disordered" evidence="6">
    <location>
        <begin position="1"/>
        <end position="62"/>
    </location>
</feature>
<dbReference type="Gene3D" id="1.10.10.10">
    <property type="entry name" value="Winged helix-like DNA-binding domain superfamily/Winged helix DNA-binding domain"/>
    <property type="match status" value="1"/>
</dbReference>
<name>A0ABR2V1R6_9PEZI</name>
<feature type="compositionally biased region" description="Polar residues" evidence="6">
    <location>
        <begin position="397"/>
        <end position="409"/>
    </location>
</feature>
<proteinExistence type="predicted"/>
<evidence type="ECO:0000256" key="3">
    <source>
        <dbReference type="ARBA" id="ARBA00023163"/>
    </source>
</evidence>
<feature type="DNA-binding region" description="Fork-head" evidence="5">
    <location>
        <begin position="258"/>
        <end position="362"/>
    </location>
</feature>
<reference evidence="8 9" key="1">
    <citation type="journal article" date="2024" name="J. Plant Pathol.">
        <title>Sequence and assembly of the genome of Seiridium unicorne, isolate CBS 538.82, causal agent of cypress canker disease.</title>
        <authorList>
            <person name="Scali E."/>
            <person name="Rocca G.D."/>
            <person name="Danti R."/>
            <person name="Garbelotto M."/>
            <person name="Barberini S."/>
            <person name="Baroncelli R."/>
            <person name="Emiliani G."/>
        </authorList>
    </citation>
    <scope>NUCLEOTIDE SEQUENCE [LARGE SCALE GENOMIC DNA]</scope>
    <source>
        <strain evidence="8 9">BM-138-508</strain>
    </source>
</reference>
<gene>
    <name evidence="8" type="ORF">SUNI508_00887</name>
</gene>
<dbReference type="PANTHER" id="PTHR46078">
    <property type="entry name" value="FORKHEAD BOX PROTEIN J2 FAMILY MEMBER"/>
    <property type="match status" value="1"/>
</dbReference>
<organism evidence="8 9">
    <name type="scientific">Seiridium unicorne</name>
    <dbReference type="NCBI Taxonomy" id="138068"/>
    <lineage>
        <taxon>Eukaryota</taxon>
        <taxon>Fungi</taxon>
        <taxon>Dikarya</taxon>
        <taxon>Ascomycota</taxon>
        <taxon>Pezizomycotina</taxon>
        <taxon>Sordariomycetes</taxon>
        <taxon>Xylariomycetidae</taxon>
        <taxon>Amphisphaeriales</taxon>
        <taxon>Sporocadaceae</taxon>
        <taxon>Seiridium</taxon>
    </lineage>
</organism>
<evidence type="ECO:0000256" key="6">
    <source>
        <dbReference type="SAM" id="MobiDB-lite"/>
    </source>
</evidence>
<keyword evidence="3" id="KW-0804">Transcription</keyword>
<dbReference type="SUPFAM" id="SSF46785">
    <property type="entry name" value="Winged helix' DNA-binding domain"/>
    <property type="match status" value="1"/>
</dbReference>
<feature type="region of interest" description="Disordered" evidence="6">
    <location>
        <begin position="553"/>
        <end position="576"/>
    </location>
</feature>
<feature type="compositionally biased region" description="Polar residues" evidence="6">
    <location>
        <begin position="47"/>
        <end position="62"/>
    </location>
</feature>
<dbReference type="InterPro" id="IPR001766">
    <property type="entry name" value="Fork_head_dom"/>
</dbReference>
<evidence type="ECO:0000313" key="8">
    <source>
        <dbReference type="EMBL" id="KAK9420796.1"/>
    </source>
</evidence>
<feature type="compositionally biased region" description="Polar residues" evidence="6">
    <location>
        <begin position="27"/>
        <end position="40"/>
    </location>
</feature>
<dbReference type="InterPro" id="IPR036390">
    <property type="entry name" value="WH_DNA-bd_sf"/>
</dbReference>
<evidence type="ECO:0000259" key="7">
    <source>
        <dbReference type="PROSITE" id="PS50039"/>
    </source>
</evidence>
<feature type="region of interest" description="Disordered" evidence="6">
    <location>
        <begin position="518"/>
        <end position="537"/>
    </location>
</feature>
<evidence type="ECO:0000313" key="9">
    <source>
        <dbReference type="Proteomes" id="UP001408356"/>
    </source>
</evidence>
<keyword evidence="1" id="KW-0805">Transcription regulation</keyword>
<evidence type="ECO:0000256" key="2">
    <source>
        <dbReference type="ARBA" id="ARBA00023125"/>
    </source>
</evidence>
<dbReference type="PROSITE" id="PS50039">
    <property type="entry name" value="FORK_HEAD_3"/>
    <property type="match status" value="1"/>
</dbReference>
<protein>
    <recommendedName>
        <fullName evidence="7">Fork-head domain-containing protein</fullName>
    </recommendedName>
</protein>
<dbReference type="PROSITE" id="PS00658">
    <property type="entry name" value="FORK_HEAD_2"/>
    <property type="match status" value="1"/>
</dbReference>
<evidence type="ECO:0000256" key="4">
    <source>
        <dbReference type="ARBA" id="ARBA00023242"/>
    </source>
</evidence>
<evidence type="ECO:0000256" key="1">
    <source>
        <dbReference type="ARBA" id="ARBA00023015"/>
    </source>
</evidence>
<keyword evidence="9" id="KW-1185">Reference proteome</keyword>
<dbReference type="SMART" id="SM00339">
    <property type="entry name" value="FH"/>
    <property type="match status" value="1"/>
</dbReference>
<feature type="region of interest" description="Disordered" evidence="6">
    <location>
        <begin position="317"/>
        <end position="336"/>
    </location>
</feature>
<feature type="domain" description="Fork-head" evidence="7">
    <location>
        <begin position="258"/>
        <end position="362"/>
    </location>
</feature>
<evidence type="ECO:0000256" key="5">
    <source>
        <dbReference type="PROSITE-ProRule" id="PRU00089"/>
    </source>
</evidence>
<dbReference type="Proteomes" id="UP001408356">
    <property type="component" value="Unassembled WGS sequence"/>
</dbReference>
<dbReference type="InterPro" id="IPR030456">
    <property type="entry name" value="TF_fork_head_CS_2"/>
</dbReference>
<dbReference type="Pfam" id="PF00250">
    <property type="entry name" value="Forkhead"/>
    <property type="match status" value="1"/>
</dbReference>
<dbReference type="PANTHER" id="PTHR46078:SF2">
    <property type="entry name" value="FORK-HEAD DOMAIN-CONTAINING PROTEIN"/>
    <property type="match status" value="1"/>
</dbReference>
<feature type="compositionally biased region" description="Polar residues" evidence="6">
    <location>
        <begin position="522"/>
        <end position="534"/>
    </location>
</feature>
<dbReference type="InterPro" id="IPR045912">
    <property type="entry name" value="FOXJ2/3-like"/>
</dbReference>
<accession>A0ABR2V1R6</accession>
<comment type="caution">
    <text evidence="8">The sequence shown here is derived from an EMBL/GenBank/DDBJ whole genome shotgun (WGS) entry which is preliminary data.</text>
</comment>
<keyword evidence="4 5" id="KW-0539">Nucleus</keyword>